<organism evidence="4 5">
    <name type="scientific">Nocardia farcinica</name>
    <dbReference type="NCBI Taxonomy" id="37329"/>
    <lineage>
        <taxon>Bacteria</taxon>
        <taxon>Bacillati</taxon>
        <taxon>Actinomycetota</taxon>
        <taxon>Actinomycetes</taxon>
        <taxon>Mycobacteriales</taxon>
        <taxon>Nocardiaceae</taxon>
        <taxon>Nocardia</taxon>
    </lineage>
</organism>
<dbReference type="SUPFAM" id="SSF46785">
    <property type="entry name" value="Winged helix' DNA-binding domain"/>
    <property type="match status" value="1"/>
</dbReference>
<dbReference type="InterPro" id="IPR036388">
    <property type="entry name" value="WH-like_DNA-bd_sf"/>
</dbReference>
<dbReference type="GO" id="GO:0003677">
    <property type="term" value="F:DNA binding"/>
    <property type="evidence" value="ECO:0007669"/>
    <property type="project" value="UniProtKB-KW"/>
</dbReference>
<gene>
    <name evidence="4" type="ORF">ERS450000_03364</name>
</gene>
<dbReference type="SMART" id="SM00347">
    <property type="entry name" value="HTH_MARR"/>
    <property type="match status" value="1"/>
</dbReference>
<evidence type="ECO:0000313" key="4">
    <source>
        <dbReference type="EMBL" id="CRY79179.1"/>
    </source>
</evidence>
<dbReference type="GeneID" id="61131585"/>
<dbReference type="Proteomes" id="UP000057820">
    <property type="component" value="Chromosome 1"/>
</dbReference>
<accession>A0A0H5NVZ0</accession>
<dbReference type="KEGG" id="nfr:ERS450000_03364"/>
<dbReference type="PROSITE" id="PS50995">
    <property type="entry name" value="HTH_MARR_2"/>
    <property type="match status" value="1"/>
</dbReference>
<evidence type="ECO:0000256" key="3">
    <source>
        <dbReference type="ARBA" id="ARBA00023163"/>
    </source>
</evidence>
<dbReference type="OMA" id="RPDCTIG"/>
<dbReference type="RefSeq" id="WP_011207284.1">
    <property type="nucleotide sequence ID" value="NZ_CP031418.1"/>
</dbReference>
<proteinExistence type="predicted"/>
<keyword evidence="2" id="KW-0238">DNA-binding</keyword>
<evidence type="ECO:0000256" key="2">
    <source>
        <dbReference type="ARBA" id="ARBA00023125"/>
    </source>
</evidence>
<reference evidence="5" key="1">
    <citation type="submission" date="2015-03" db="EMBL/GenBank/DDBJ databases">
        <authorList>
            <consortium name="Pathogen Informatics"/>
        </authorList>
    </citation>
    <scope>NUCLEOTIDE SEQUENCE [LARGE SCALE GENOMIC DNA]</scope>
    <source>
        <strain evidence="5">NCTC11134</strain>
    </source>
</reference>
<evidence type="ECO:0000256" key="1">
    <source>
        <dbReference type="ARBA" id="ARBA00023015"/>
    </source>
</evidence>
<protein>
    <submittedName>
        <fullName evidence="4">Homoprotocatechuate degradation operon regulator, HpaR</fullName>
    </submittedName>
</protein>
<dbReference type="InterPro" id="IPR036390">
    <property type="entry name" value="WH_DNA-bd_sf"/>
</dbReference>
<dbReference type="InterPro" id="IPR000835">
    <property type="entry name" value="HTH_MarR-typ"/>
</dbReference>
<name>A0A0H5NVZ0_NOCFR</name>
<dbReference type="GO" id="GO:0003700">
    <property type="term" value="F:DNA-binding transcription factor activity"/>
    <property type="evidence" value="ECO:0007669"/>
    <property type="project" value="InterPro"/>
</dbReference>
<keyword evidence="1" id="KW-0805">Transcription regulation</keyword>
<dbReference type="Gene3D" id="1.10.10.10">
    <property type="entry name" value="Winged helix-like DNA-binding domain superfamily/Winged helix DNA-binding domain"/>
    <property type="match status" value="1"/>
</dbReference>
<sequence>MAPESLTARLVTASRQLTAAVEAVLAAEQLTVDDWLVVEALAGVDELAMTDLRARTLTSAPTLSRVVDRLATRALLFREVDATDRRRVRLHLSKRGEALHRRVRPLVAEAEQAWSAARPAAEPV</sequence>
<keyword evidence="3" id="KW-0804">Transcription</keyword>
<dbReference type="EMBL" id="LN868938">
    <property type="protein sequence ID" value="CRY79179.1"/>
    <property type="molecule type" value="Genomic_DNA"/>
</dbReference>
<dbReference type="GO" id="GO:0006950">
    <property type="term" value="P:response to stress"/>
    <property type="evidence" value="ECO:0007669"/>
    <property type="project" value="TreeGrafter"/>
</dbReference>
<dbReference type="Pfam" id="PF12802">
    <property type="entry name" value="MarR_2"/>
    <property type="match status" value="1"/>
</dbReference>
<dbReference type="PANTHER" id="PTHR33164:SF64">
    <property type="entry name" value="TRANSCRIPTIONAL REGULATOR SLYA"/>
    <property type="match status" value="1"/>
</dbReference>
<dbReference type="PANTHER" id="PTHR33164">
    <property type="entry name" value="TRANSCRIPTIONAL REGULATOR, MARR FAMILY"/>
    <property type="match status" value="1"/>
</dbReference>
<dbReference type="InterPro" id="IPR039422">
    <property type="entry name" value="MarR/SlyA-like"/>
</dbReference>
<evidence type="ECO:0000313" key="5">
    <source>
        <dbReference type="Proteomes" id="UP000057820"/>
    </source>
</evidence>
<dbReference type="AlphaFoldDB" id="A0A0H5NVZ0"/>